<dbReference type="AlphaFoldDB" id="A0A839U2X3"/>
<comment type="caution">
    <text evidence="1">The sequence shown here is derived from an EMBL/GenBank/DDBJ whole genome shotgun (WGS) entry which is preliminary data.</text>
</comment>
<proteinExistence type="predicted"/>
<sequence length="89" mass="9880">MMALSFPNRSRSYDAAGQRVRFIGYDGLFQVPFFVDIDVFAKVSPTPESAEDDYLAAFDAARASIQGAAIKAYSHGRKTMYVLTATDFR</sequence>
<name>A0A839U2X3_9HYPH</name>
<dbReference type="EMBL" id="JACHXN010000002">
    <property type="protein sequence ID" value="MBB3144414.1"/>
    <property type="molecule type" value="Genomic_DNA"/>
</dbReference>
<dbReference type="InterPro" id="IPR036692">
    <property type="entry name" value="Shew3726-like_sf"/>
</dbReference>
<dbReference type="Proteomes" id="UP000554520">
    <property type="component" value="Unassembled WGS sequence"/>
</dbReference>
<evidence type="ECO:0000313" key="1">
    <source>
        <dbReference type="EMBL" id="MBB3144414.1"/>
    </source>
</evidence>
<dbReference type="InterPro" id="IPR009962">
    <property type="entry name" value="DUF1488"/>
</dbReference>
<reference evidence="1 2" key="1">
    <citation type="submission" date="2020-08" db="EMBL/GenBank/DDBJ databases">
        <title>Genomic Encyclopedia of Type Strains, Phase III (KMG-III): the genomes of soil and plant-associated and newly described type strains.</title>
        <authorList>
            <person name="Whitman W."/>
        </authorList>
    </citation>
    <scope>NUCLEOTIDE SEQUENCE [LARGE SCALE GENOMIC DNA]</scope>
    <source>
        <strain evidence="1 2">CECT 7015</strain>
    </source>
</reference>
<dbReference type="Pfam" id="PF07369">
    <property type="entry name" value="DUF1488"/>
    <property type="match status" value="1"/>
</dbReference>
<accession>A0A839U2X3</accession>
<keyword evidence="2" id="KW-1185">Reference proteome</keyword>
<organism evidence="1 2">
    <name type="scientific">Phyllobacterium trifolii</name>
    <dbReference type="NCBI Taxonomy" id="300193"/>
    <lineage>
        <taxon>Bacteria</taxon>
        <taxon>Pseudomonadati</taxon>
        <taxon>Pseudomonadota</taxon>
        <taxon>Alphaproteobacteria</taxon>
        <taxon>Hyphomicrobiales</taxon>
        <taxon>Phyllobacteriaceae</taxon>
        <taxon>Phyllobacterium</taxon>
    </lineage>
</organism>
<protein>
    <recommendedName>
        <fullName evidence="3">DUF1488 domain-containing protein</fullName>
    </recommendedName>
</protein>
<evidence type="ECO:0000313" key="2">
    <source>
        <dbReference type="Proteomes" id="UP000554520"/>
    </source>
</evidence>
<gene>
    <name evidence="1" type="ORF">FHS21_000810</name>
</gene>
<evidence type="ECO:0008006" key="3">
    <source>
        <dbReference type="Google" id="ProtNLM"/>
    </source>
</evidence>
<dbReference type="SUPFAM" id="SSF160272">
    <property type="entry name" value="Shew3726-like"/>
    <property type="match status" value="1"/>
</dbReference>